<keyword evidence="4" id="KW-0472">Membrane</keyword>
<feature type="domain" description="TonB C-terminal" evidence="5">
    <location>
        <begin position="198"/>
        <end position="285"/>
    </location>
</feature>
<dbReference type="NCBIfam" id="TIGR01352">
    <property type="entry name" value="tonB_Cterm"/>
    <property type="match status" value="1"/>
</dbReference>
<accession>A0A1W1D0M5</accession>
<sequence>MQTLTEPLHATTKTISLNLQEVLPPSLKPVKKSTAIVKKAKAQKAIKSKPMIQTPKLKTTKAKKAIITKEVLKKQKIIPKENIKEAMSQKKQKENNSSKYQAKEIQKTIKKVIKEKPKPKPKKKEMIQKEMIKEEEPLEAQDNSLSGMLLGFGTSMYTEDAVFAAAQTQDEQKIETLYGSEFDTYSPVQQKYIKHNLNRVQQITQNTLVRNGYPEVAKRTKQLGTNIVSFYLHPNGDISDLTLKHAIGHEALDKNTLSVIEIAYKDYPLPNEKTRLIFHVKYLLY</sequence>
<protein>
    <submittedName>
        <fullName evidence="6">Ferric siderophore transport system, periplasmic binding protein TonB</fullName>
    </submittedName>
</protein>
<proteinExistence type="predicted"/>
<name>A0A1W1D0M5_9ZZZZ</name>
<evidence type="ECO:0000256" key="1">
    <source>
        <dbReference type="ARBA" id="ARBA00004167"/>
    </source>
</evidence>
<evidence type="ECO:0000313" key="6">
    <source>
        <dbReference type="EMBL" id="SFV71658.1"/>
    </source>
</evidence>
<evidence type="ECO:0000256" key="3">
    <source>
        <dbReference type="ARBA" id="ARBA00022989"/>
    </source>
</evidence>
<dbReference type="InterPro" id="IPR037682">
    <property type="entry name" value="TonB_C"/>
</dbReference>
<keyword evidence="3" id="KW-1133">Transmembrane helix</keyword>
<dbReference type="PROSITE" id="PS52015">
    <property type="entry name" value="TONB_CTD"/>
    <property type="match status" value="1"/>
</dbReference>
<evidence type="ECO:0000256" key="2">
    <source>
        <dbReference type="ARBA" id="ARBA00022692"/>
    </source>
</evidence>
<dbReference type="GO" id="GO:0055085">
    <property type="term" value="P:transmembrane transport"/>
    <property type="evidence" value="ECO:0007669"/>
    <property type="project" value="InterPro"/>
</dbReference>
<reference evidence="6" key="1">
    <citation type="submission" date="2016-10" db="EMBL/GenBank/DDBJ databases">
        <authorList>
            <person name="de Groot N.N."/>
        </authorList>
    </citation>
    <scope>NUCLEOTIDE SEQUENCE</scope>
</reference>
<dbReference type="Pfam" id="PF03544">
    <property type="entry name" value="TonB_C"/>
    <property type="match status" value="1"/>
</dbReference>
<dbReference type="GO" id="GO:0016020">
    <property type="term" value="C:membrane"/>
    <property type="evidence" value="ECO:0007669"/>
    <property type="project" value="UniProtKB-SubCell"/>
</dbReference>
<dbReference type="InterPro" id="IPR006260">
    <property type="entry name" value="TonB/TolA_C"/>
</dbReference>
<keyword evidence="2" id="KW-0812">Transmembrane</keyword>
<dbReference type="AlphaFoldDB" id="A0A1W1D0M5"/>
<dbReference type="EMBL" id="FPHM01000290">
    <property type="protein sequence ID" value="SFV71658.1"/>
    <property type="molecule type" value="Genomic_DNA"/>
</dbReference>
<dbReference type="SUPFAM" id="SSF74653">
    <property type="entry name" value="TolA/TonB C-terminal domain"/>
    <property type="match status" value="1"/>
</dbReference>
<organism evidence="6">
    <name type="scientific">hydrothermal vent metagenome</name>
    <dbReference type="NCBI Taxonomy" id="652676"/>
    <lineage>
        <taxon>unclassified sequences</taxon>
        <taxon>metagenomes</taxon>
        <taxon>ecological metagenomes</taxon>
    </lineage>
</organism>
<evidence type="ECO:0000256" key="4">
    <source>
        <dbReference type="ARBA" id="ARBA00023136"/>
    </source>
</evidence>
<evidence type="ECO:0000259" key="5">
    <source>
        <dbReference type="PROSITE" id="PS52015"/>
    </source>
</evidence>
<dbReference type="Gene3D" id="3.30.1150.10">
    <property type="match status" value="1"/>
</dbReference>
<comment type="subcellular location">
    <subcellularLocation>
        <location evidence="1">Membrane</location>
        <topology evidence="1">Single-pass membrane protein</topology>
    </subcellularLocation>
</comment>
<gene>
    <name evidence="6" type="ORF">MNB_SV-13-933</name>
</gene>